<protein>
    <recommendedName>
        <fullName evidence="3">Outer membrane protein beta-barrel domain-containing protein</fullName>
    </recommendedName>
</protein>
<dbReference type="RefSeq" id="WP_380903049.1">
    <property type="nucleotide sequence ID" value="NZ_JBHUEG010000007.1"/>
</dbReference>
<accession>A0ABW5KHU9</accession>
<dbReference type="EMBL" id="JBHULR010000003">
    <property type="protein sequence ID" value="MFD2547875.1"/>
    <property type="molecule type" value="Genomic_DNA"/>
</dbReference>
<name>A0ABW5KHU9_9SPHI</name>
<gene>
    <name evidence="1" type="ORF">ACFSR5_09485</name>
</gene>
<sequence length="134" mass="14519">MHYFIRTVGLSTLLVGSIFPTCAQQQKINTSLFEGTLAAGYVDKGAYLNCLGPSIKYNTCPTCSVLIGLLPTLKIKKDQVEGDKPKNSTITPTLGVGLTVIYKHLALQIPTFYTPKTATETGKWKIGLGLGHKF</sequence>
<evidence type="ECO:0000313" key="2">
    <source>
        <dbReference type="Proteomes" id="UP001597545"/>
    </source>
</evidence>
<reference evidence="2" key="1">
    <citation type="journal article" date="2019" name="Int. J. Syst. Evol. Microbiol.">
        <title>The Global Catalogue of Microorganisms (GCM) 10K type strain sequencing project: providing services to taxonomists for standard genome sequencing and annotation.</title>
        <authorList>
            <consortium name="The Broad Institute Genomics Platform"/>
            <consortium name="The Broad Institute Genome Sequencing Center for Infectious Disease"/>
            <person name="Wu L."/>
            <person name="Ma J."/>
        </authorList>
    </citation>
    <scope>NUCLEOTIDE SEQUENCE [LARGE SCALE GENOMIC DNA]</scope>
    <source>
        <strain evidence="2">KCTC 42662</strain>
    </source>
</reference>
<organism evidence="1 2">
    <name type="scientific">Sphingobacterium suaedae</name>
    <dbReference type="NCBI Taxonomy" id="1686402"/>
    <lineage>
        <taxon>Bacteria</taxon>
        <taxon>Pseudomonadati</taxon>
        <taxon>Bacteroidota</taxon>
        <taxon>Sphingobacteriia</taxon>
        <taxon>Sphingobacteriales</taxon>
        <taxon>Sphingobacteriaceae</taxon>
        <taxon>Sphingobacterium</taxon>
    </lineage>
</organism>
<proteinExistence type="predicted"/>
<dbReference type="Proteomes" id="UP001597545">
    <property type="component" value="Unassembled WGS sequence"/>
</dbReference>
<keyword evidence="2" id="KW-1185">Reference proteome</keyword>
<evidence type="ECO:0008006" key="3">
    <source>
        <dbReference type="Google" id="ProtNLM"/>
    </source>
</evidence>
<comment type="caution">
    <text evidence="1">The sequence shown here is derived from an EMBL/GenBank/DDBJ whole genome shotgun (WGS) entry which is preliminary data.</text>
</comment>
<evidence type="ECO:0000313" key="1">
    <source>
        <dbReference type="EMBL" id="MFD2547875.1"/>
    </source>
</evidence>